<dbReference type="SUPFAM" id="SSF56037">
    <property type="entry name" value="PheT/TilS domain"/>
    <property type="match status" value="1"/>
</dbReference>
<dbReference type="NCBIfam" id="TIGR02433">
    <property type="entry name" value="lysidine_TilS_C"/>
    <property type="match status" value="1"/>
</dbReference>
<evidence type="ECO:0000313" key="10">
    <source>
        <dbReference type="EMBL" id="CEG61389.1"/>
    </source>
</evidence>
<dbReference type="EMBL" id="FMVN01000007">
    <property type="protein sequence ID" value="SCY39723.1"/>
    <property type="molecule type" value="Genomic_DNA"/>
</dbReference>
<dbReference type="EC" id="6.3.4.19" evidence="8"/>
<keyword evidence="2 8" id="KW-0963">Cytoplasm</keyword>
<proteinExistence type="inferred from homology"/>
<dbReference type="GO" id="GO:0005524">
    <property type="term" value="F:ATP binding"/>
    <property type="evidence" value="ECO:0007669"/>
    <property type="project" value="UniProtKB-UniRule"/>
</dbReference>
<dbReference type="EMBL" id="LN614830">
    <property type="protein sequence ID" value="CEG61389.1"/>
    <property type="molecule type" value="Genomic_DNA"/>
</dbReference>
<dbReference type="Gene3D" id="1.20.59.20">
    <property type="match status" value="1"/>
</dbReference>
<evidence type="ECO:0000259" key="9">
    <source>
        <dbReference type="SMART" id="SM00977"/>
    </source>
</evidence>
<dbReference type="SUPFAM" id="SSF52402">
    <property type="entry name" value="Adenine nucleotide alpha hydrolases-like"/>
    <property type="match status" value="1"/>
</dbReference>
<dbReference type="Pfam" id="PF09179">
    <property type="entry name" value="TilS"/>
    <property type="match status" value="1"/>
</dbReference>
<dbReference type="HOGENOM" id="CLU_018869_2_0_6"/>
<dbReference type="InterPro" id="IPR012796">
    <property type="entry name" value="Lysidine-tRNA-synth_C"/>
</dbReference>
<comment type="subcellular location">
    <subcellularLocation>
        <location evidence="1 8">Cytoplasm</location>
    </subcellularLocation>
</comment>
<dbReference type="PATRIC" id="fig|451.8.peg.1212"/>
<evidence type="ECO:0000313" key="13">
    <source>
        <dbReference type="Proteomes" id="UP000182998"/>
    </source>
</evidence>
<dbReference type="GO" id="GO:0005737">
    <property type="term" value="C:cytoplasm"/>
    <property type="evidence" value="ECO:0007669"/>
    <property type="project" value="UniProtKB-SubCell"/>
</dbReference>
<evidence type="ECO:0000313" key="11">
    <source>
        <dbReference type="EMBL" id="SCY39723.1"/>
    </source>
</evidence>
<dbReference type="Proteomes" id="UP000032414">
    <property type="component" value="Chromosome I"/>
</dbReference>
<dbReference type="InterPro" id="IPR012795">
    <property type="entry name" value="tRNA_Ile_lys_synt_N"/>
</dbReference>
<dbReference type="HAMAP" id="MF_01161">
    <property type="entry name" value="tRNA_Ile_lys_synt"/>
    <property type="match status" value="1"/>
</dbReference>
<keyword evidence="5 8" id="KW-0547">Nucleotide-binding</keyword>
<dbReference type="GO" id="GO:0032267">
    <property type="term" value="F:tRNA(Ile)-lysidine synthase activity"/>
    <property type="evidence" value="ECO:0007669"/>
    <property type="project" value="UniProtKB-EC"/>
</dbReference>
<dbReference type="STRING" id="451.B6N58_05540"/>
<organism evidence="10 12">
    <name type="scientific">Legionella micdadei</name>
    <name type="common">Tatlockia micdadei</name>
    <dbReference type="NCBI Taxonomy" id="451"/>
    <lineage>
        <taxon>Bacteria</taxon>
        <taxon>Pseudomonadati</taxon>
        <taxon>Pseudomonadota</taxon>
        <taxon>Gammaproteobacteria</taxon>
        <taxon>Legionellales</taxon>
        <taxon>Legionellaceae</taxon>
        <taxon>Legionella</taxon>
    </lineage>
</organism>
<name>A0A098GFY3_LEGMI</name>
<dbReference type="Pfam" id="PF11734">
    <property type="entry name" value="TilS_C"/>
    <property type="match status" value="1"/>
</dbReference>
<dbReference type="AlphaFoldDB" id="A0A098GFY3"/>
<dbReference type="Proteomes" id="UP000182998">
    <property type="component" value="Unassembled WGS sequence"/>
</dbReference>
<evidence type="ECO:0000256" key="3">
    <source>
        <dbReference type="ARBA" id="ARBA00022598"/>
    </source>
</evidence>
<dbReference type="CDD" id="cd01992">
    <property type="entry name" value="TilS_N"/>
    <property type="match status" value="1"/>
</dbReference>
<dbReference type="Pfam" id="PF01171">
    <property type="entry name" value="ATP_bind_3"/>
    <property type="match status" value="1"/>
</dbReference>
<evidence type="ECO:0000256" key="6">
    <source>
        <dbReference type="ARBA" id="ARBA00022840"/>
    </source>
</evidence>
<dbReference type="InterPro" id="IPR015262">
    <property type="entry name" value="tRNA_Ile_lys_synt_subst-bd"/>
</dbReference>
<evidence type="ECO:0000256" key="2">
    <source>
        <dbReference type="ARBA" id="ARBA00022490"/>
    </source>
</evidence>
<comment type="similarity">
    <text evidence="8">Belongs to the tRNA(Ile)-lysidine synthase family.</text>
</comment>
<evidence type="ECO:0000256" key="5">
    <source>
        <dbReference type="ARBA" id="ARBA00022741"/>
    </source>
</evidence>
<evidence type="ECO:0000256" key="7">
    <source>
        <dbReference type="ARBA" id="ARBA00048539"/>
    </source>
</evidence>
<feature type="domain" description="Lysidine-tRNA(Ile) synthetase C-terminal" evidence="9">
    <location>
        <begin position="357"/>
        <end position="423"/>
    </location>
</feature>
<dbReference type="NCBIfam" id="TIGR02432">
    <property type="entry name" value="lysidine_TilS_N"/>
    <property type="match status" value="1"/>
</dbReference>
<keyword evidence="3 8" id="KW-0436">Ligase</keyword>
<dbReference type="RefSeq" id="WP_045099640.1">
    <property type="nucleotide sequence ID" value="NZ_CP020614.1"/>
</dbReference>
<evidence type="ECO:0000256" key="4">
    <source>
        <dbReference type="ARBA" id="ARBA00022694"/>
    </source>
</evidence>
<dbReference type="InterPro" id="IPR011063">
    <property type="entry name" value="TilS/TtcA_N"/>
</dbReference>
<dbReference type="InterPro" id="IPR012094">
    <property type="entry name" value="tRNA_Ile_lys_synt"/>
</dbReference>
<dbReference type="OrthoDB" id="9807403at2"/>
<comment type="domain">
    <text evidence="8">The N-terminal region contains the highly conserved SGGXDS motif, predicted to be a P-loop motif involved in ATP binding.</text>
</comment>
<dbReference type="KEGG" id="tmc:LMI_2109"/>
<dbReference type="PANTHER" id="PTHR43033">
    <property type="entry name" value="TRNA(ILE)-LYSIDINE SYNTHASE-RELATED"/>
    <property type="match status" value="1"/>
</dbReference>
<evidence type="ECO:0000256" key="8">
    <source>
        <dbReference type="HAMAP-Rule" id="MF_01161"/>
    </source>
</evidence>
<gene>
    <name evidence="8 10" type="primary">tilS</name>
    <name evidence="10" type="ORF">LMI_2109</name>
    <name evidence="11" type="ORF">SAMN02982997_01598</name>
</gene>
<comment type="catalytic activity">
    <reaction evidence="7 8">
        <text>cytidine(34) in tRNA(Ile2) + L-lysine + ATP = lysidine(34) in tRNA(Ile2) + AMP + diphosphate + H(+)</text>
        <dbReference type="Rhea" id="RHEA:43744"/>
        <dbReference type="Rhea" id="RHEA-COMP:10625"/>
        <dbReference type="Rhea" id="RHEA-COMP:10670"/>
        <dbReference type="ChEBI" id="CHEBI:15378"/>
        <dbReference type="ChEBI" id="CHEBI:30616"/>
        <dbReference type="ChEBI" id="CHEBI:32551"/>
        <dbReference type="ChEBI" id="CHEBI:33019"/>
        <dbReference type="ChEBI" id="CHEBI:82748"/>
        <dbReference type="ChEBI" id="CHEBI:83665"/>
        <dbReference type="ChEBI" id="CHEBI:456215"/>
        <dbReference type="EC" id="6.3.4.19"/>
    </reaction>
</comment>
<dbReference type="InterPro" id="IPR014729">
    <property type="entry name" value="Rossmann-like_a/b/a_fold"/>
</dbReference>
<dbReference type="SMART" id="SM00977">
    <property type="entry name" value="TilS_C"/>
    <property type="match status" value="1"/>
</dbReference>
<protein>
    <recommendedName>
        <fullName evidence="8">tRNA(Ile)-lysidine synthase</fullName>
        <ecNumber evidence="8">6.3.4.19</ecNumber>
    </recommendedName>
    <alternativeName>
        <fullName evidence="8">tRNA(Ile)-2-lysyl-cytidine synthase</fullName>
    </alternativeName>
    <alternativeName>
        <fullName evidence="8">tRNA(Ile)-lysidine synthetase</fullName>
    </alternativeName>
</protein>
<accession>A0A098GFY3</accession>
<comment type="function">
    <text evidence="8">Ligates lysine onto the cytidine present at position 34 of the AUA codon-specific tRNA(Ile) that contains the anticodon CAU, in an ATP-dependent manner. Cytidine is converted to lysidine, thus changing the amino acid specificity of the tRNA from methionine to isoleucine.</text>
</comment>
<keyword evidence="6 8" id="KW-0067">ATP-binding</keyword>
<reference evidence="11 13" key="3">
    <citation type="submission" date="2016-10" db="EMBL/GenBank/DDBJ databases">
        <authorList>
            <person name="Varghese N."/>
            <person name="Submissions S."/>
        </authorList>
    </citation>
    <scope>NUCLEOTIDE SEQUENCE [LARGE SCALE GENOMIC DNA]</scope>
    <source>
        <strain evidence="11 13">ATCC 33218</strain>
    </source>
</reference>
<evidence type="ECO:0000256" key="1">
    <source>
        <dbReference type="ARBA" id="ARBA00004496"/>
    </source>
</evidence>
<keyword evidence="13" id="KW-1185">Reference proteome</keyword>
<sequence>MTRSLLDTDWLKKLDRYRRLYIGYSGGLDSTVLLHNLISHCSLTNKLTAVHINHGLSPNALTWQKHCEKFCSGYKIPLVIEQVEFTRQANIEEEARKARYKAFARLLNENDALVLGHHLNDQAETLLLQLFRGAGIDGLAAMAPIKQFAQGELLRPFLHYSRQSLEDYAQFHQLKWVDDESNLDVSYTRNFLRHQVLPVLQQRWPAIETNLGRTTQHCQQAKANLDDLARIDCPSLNESSMTLPVASLHALSQARLSNVLRVWFKCNQVKLPSTLIFNRVIKEVIQAKEDANPLVAWKDACVRRYQQTLYLIKHEPKIVFQARMWPSFPKPLTIEGLGKIYAEQRDKGLVLPEQAKVEVRFRTGGELFNWHGQTKQLKKLFQEWHIPPWQRDSIPLLYVNSLLAAVIGYAIADCFYDEGVLNAYHLFVNPTRYKN</sequence>
<feature type="binding site" evidence="8">
    <location>
        <begin position="25"/>
        <end position="30"/>
    </location>
    <ligand>
        <name>ATP</name>
        <dbReference type="ChEBI" id="CHEBI:30616"/>
    </ligand>
</feature>
<dbReference type="PANTHER" id="PTHR43033:SF1">
    <property type="entry name" value="TRNA(ILE)-LYSIDINE SYNTHASE-RELATED"/>
    <property type="match status" value="1"/>
</dbReference>
<reference evidence="10" key="1">
    <citation type="submission" date="2014-09" db="EMBL/GenBank/DDBJ databases">
        <authorList>
            <person name="GOMEZ-VALERO Laura"/>
        </authorList>
    </citation>
    <scope>NUCLEOTIDE SEQUENCE</scope>
    <source>
        <strain evidence="10">ATCC33218</strain>
    </source>
</reference>
<dbReference type="SUPFAM" id="SSF82829">
    <property type="entry name" value="MesJ substrate recognition domain-like"/>
    <property type="match status" value="1"/>
</dbReference>
<dbReference type="GO" id="GO:0006400">
    <property type="term" value="P:tRNA modification"/>
    <property type="evidence" value="ECO:0007669"/>
    <property type="project" value="UniProtKB-UniRule"/>
</dbReference>
<keyword evidence="4 8" id="KW-0819">tRNA processing</keyword>
<evidence type="ECO:0000313" key="12">
    <source>
        <dbReference type="Proteomes" id="UP000032414"/>
    </source>
</evidence>
<reference evidence="12" key="2">
    <citation type="submission" date="2014-09" db="EMBL/GenBank/DDBJ databases">
        <authorList>
            <person name="Gomez-Valero L."/>
        </authorList>
    </citation>
    <scope>NUCLEOTIDE SEQUENCE [LARGE SCALE GENOMIC DNA]</scope>
    <source>
        <strain evidence="12">ATCC33218</strain>
    </source>
</reference>
<dbReference type="Gene3D" id="3.40.50.620">
    <property type="entry name" value="HUPs"/>
    <property type="match status" value="1"/>
</dbReference>